<dbReference type="EMBL" id="PVNL01000041">
    <property type="protein sequence ID" value="PRQ08466.1"/>
    <property type="molecule type" value="Genomic_DNA"/>
</dbReference>
<reference evidence="3 4" key="1">
    <citation type="submission" date="2018-03" db="EMBL/GenBank/DDBJ databases">
        <title>Draft Genome Sequences of the Obligatory Marine Myxobacteria Enhygromyxa salina SWB007.</title>
        <authorList>
            <person name="Poehlein A."/>
            <person name="Moghaddam J.A."/>
            <person name="Harms H."/>
            <person name="Alanjari M."/>
            <person name="Koenig G.M."/>
            <person name="Daniel R."/>
            <person name="Schaeberle T.F."/>
        </authorList>
    </citation>
    <scope>NUCLEOTIDE SEQUENCE [LARGE SCALE GENOMIC DNA]</scope>
    <source>
        <strain evidence="3 4">SWB007</strain>
    </source>
</reference>
<dbReference type="Pfam" id="PF04055">
    <property type="entry name" value="Radical_SAM"/>
    <property type="match status" value="1"/>
</dbReference>
<dbReference type="SFLD" id="SFLDG01065">
    <property type="entry name" value="anaerobic_coproporphyrinogen-I"/>
    <property type="match status" value="1"/>
</dbReference>
<dbReference type="SFLD" id="SFLDF00562">
    <property type="entry name" value="HemN-like__clustered_with_heat"/>
    <property type="match status" value="1"/>
</dbReference>
<dbReference type="Gene3D" id="3.80.30.20">
    <property type="entry name" value="tm_1862 like domain"/>
    <property type="match status" value="1"/>
</dbReference>
<proteinExistence type="inferred from homology"/>
<dbReference type="InterPro" id="IPR004559">
    <property type="entry name" value="HemW-like"/>
</dbReference>
<gene>
    <name evidence="3" type="primary">hemN_1</name>
    <name evidence="3" type="ORF">ENSA7_17510</name>
</gene>
<evidence type="ECO:0000313" key="3">
    <source>
        <dbReference type="EMBL" id="PRQ08466.1"/>
    </source>
</evidence>
<evidence type="ECO:0000256" key="1">
    <source>
        <dbReference type="ARBA" id="ARBA00006100"/>
    </source>
</evidence>
<dbReference type="RefSeq" id="WP_244923758.1">
    <property type="nucleotide sequence ID" value="NZ_PVNL01000041.1"/>
</dbReference>
<dbReference type="InterPro" id="IPR006638">
    <property type="entry name" value="Elp3/MiaA/NifB-like_rSAM"/>
</dbReference>
<dbReference type="InterPro" id="IPR007197">
    <property type="entry name" value="rSAM"/>
</dbReference>
<dbReference type="GO" id="GO:0006779">
    <property type="term" value="P:porphyrin-containing compound biosynthetic process"/>
    <property type="evidence" value="ECO:0007669"/>
    <property type="project" value="InterPro"/>
</dbReference>
<dbReference type="Pfam" id="PF06969">
    <property type="entry name" value="HemN_C"/>
    <property type="match status" value="1"/>
</dbReference>
<dbReference type="SFLD" id="SFLDS00029">
    <property type="entry name" value="Radical_SAM"/>
    <property type="match status" value="1"/>
</dbReference>
<dbReference type="InterPro" id="IPR034505">
    <property type="entry name" value="Coproporphyrinogen-III_oxidase"/>
</dbReference>
<dbReference type="SUPFAM" id="SSF102114">
    <property type="entry name" value="Radical SAM enzymes"/>
    <property type="match status" value="1"/>
</dbReference>
<dbReference type="PANTHER" id="PTHR13932">
    <property type="entry name" value="COPROPORPHYRINIGEN III OXIDASE"/>
    <property type="match status" value="1"/>
</dbReference>
<organism evidence="3 4">
    <name type="scientific">Enhygromyxa salina</name>
    <dbReference type="NCBI Taxonomy" id="215803"/>
    <lineage>
        <taxon>Bacteria</taxon>
        <taxon>Pseudomonadati</taxon>
        <taxon>Myxococcota</taxon>
        <taxon>Polyangia</taxon>
        <taxon>Nannocystales</taxon>
        <taxon>Nannocystaceae</taxon>
        <taxon>Enhygromyxa</taxon>
    </lineage>
</organism>
<dbReference type="PROSITE" id="PS51918">
    <property type="entry name" value="RADICAL_SAM"/>
    <property type="match status" value="1"/>
</dbReference>
<dbReference type="GO" id="GO:0051539">
    <property type="term" value="F:4 iron, 4 sulfur cluster binding"/>
    <property type="evidence" value="ECO:0007669"/>
    <property type="project" value="InterPro"/>
</dbReference>
<dbReference type="AlphaFoldDB" id="A0A2S9YTQ1"/>
<evidence type="ECO:0000259" key="2">
    <source>
        <dbReference type="PROSITE" id="PS51918"/>
    </source>
</evidence>
<dbReference type="GO" id="GO:0005737">
    <property type="term" value="C:cytoplasm"/>
    <property type="evidence" value="ECO:0007669"/>
    <property type="project" value="InterPro"/>
</dbReference>
<dbReference type="GO" id="GO:0051989">
    <property type="term" value="F:coproporphyrinogen dehydrogenase activity"/>
    <property type="evidence" value="ECO:0007669"/>
    <property type="project" value="UniProtKB-EC"/>
</dbReference>
<sequence length="429" mass="48474">MTIKLPMLNADAKPDAEEPSRRGFLVNYPHFRHWRPEAATAFAEPKPLNVYVHVPYCVQRCAYCFYKVTTLGDNRKAQIDRYVDALCTEIERVSERFHLREQPVETIYFGGGTPTLLSKDNLSRVFDTLHRCLNIAEPEITVEAEPVTLIQTKADHLQSLGVSRISMGIQSFKDEIVSQTGRVDTEAHMLRAIEIAMGTGAAVNIDLMSGLAGETDETWDYSVTRAIESGVHSLTVYKTEIYPNSSYYAGIKRNTLLLPTDDDELRYTKHAIERFEAAGYEAVNFFTFVKHKSYMQRHATNSWRGGEIYGFGVSAFGMMHGTTLQNSSEIGRYIDHIEAGELPLARGYQLSARERMTRDLALGIKLLRFDRVEFRRRYGYDVMDVCGPTISALAEEGYVELLDDTLAMTRKGMLWGDYVGHNIVAAMEG</sequence>
<feature type="domain" description="Radical SAM core" evidence="2">
    <location>
        <begin position="42"/>
        <end position="281"/>
    </location>
</feature>
<dbReference type="GO" id="GO:0004109">
    <property type="term" value="F:coproporphyrinogen oxidase activity"/>
    <property type="evidence" value="ECO:0007669"/>
    <property type="project" value="InterPro"/>
</dbReference>
<dbReference type="InterPro" id="IPR058240">
    <property type="entry name" value="rSAM_sf"/>
</dbReference>
<evidence type="ECO:0000313" key="4">
    <source>
        <dbReference type="Proteomes" id="UP000238823"/>
    </source>
</evidence>
<dbReference type="EC" id="1.3.98.3" evidence="3"/>
<dbReference type="SMART" id="SM00729">
    <property type="entry name" value="Elp3"/>
    <property type="match status" value="1"/>
</dbReference>
<keyword evidence="3" id="KW-0560">Oxidoreductase</keyword>
<comment type="caution">
    <text evidence="3">The sequence shown here is derived from an EMBL/GenBank/DDBJ whole genome shotgun (WGS) entry which is preliminary data.</text>
</comment>
<comment type="similarity">
    <text evidence="1">Belongs to the anaerobic coproporphyrinogen-III oxidase family. HemW subfamily.</text>
</comment>
<dbReference type="PANTHER" id="PTHR13932:SF5">
    <property type="entry name" value="RADICAL S-ADENOSYL METHIONINE DOMAIN-CONTAINING PROTEIN 1, MITOCHONDRIAL"/>
    <property type="match status" value="1"/>
</dbReference>
<name>A0A2S9YTQ1_9BACT</name>
<protein>
    <submittedName>
        <fullName evidence="3">Oxygen-independent coproporphyrinogen-III oxidase 1</fullName>
        <ecNumber evidence="3">1.3.98.3</ecNumber>
    </submittedName>
</protein>
<dbReference type="InterPro" id="IPR010723">
    <property type="entry name" value="HemN_C"/>
</dbReference>
<dbReference type="Proteomes" id="UP000238823">
    <property type="component" value="Unassembled WGS sequence"/>
</dbReference>
<accession>A0A2S9YTQ1</accession>
<dbReference type="InterPro" id="IPR023404">
    <property type="entry name" value="rSAM_horseshoe"/>
</dbReference>